<sequence length="462" mass="52471">MLKLSALKHIHNHGIVHRDIKPSNILAYRDRDYSRVCLIDFGLARPTISGTPKTIDLAKERMNVVGTLAYASLNAYKGIDLNPRDDLESLSFVLLSLLRGSLPWHNLCDSGTAVGRIIHIRRKMENWTGARLAEGHPTIFGELLDYARGLGFNQSIDYDRFIDSFHALEQDTTASLVPVDVAKSSSEAEKPTPASFPVEKGQLVLLQLDIPVSVEGYTTRHENTSYKEDSLFSSQQWISPFRPAIVVSTECDHLSRHVITAIPCSTSLGDHEVERVPLLEAGVNDPTLANFDCYAFPRAVKFFCSPQQPLVPTTWKVSEAEKLTTQFARRVMAFNWDETRNPNPDIRHDTRIYFQSTRFYANIVPLEQAALNTTHLNGTPIDWEGRRGWFDECVKVARRRGWEDGECWTGLSARAELQVDSEDSYSGFDTRWDFRQQERDMEQSLPDEESIEIPEIDQIIEE</sequence>
<feature type="domain" description="Protein kinase" evidence="2">
    <location>
        <begin position="1"/>
        <end position="169"/>
    </location>
</feature>
<gene>
    <name evidence="3" type="ORF">CVT24_011125</name>
</gene>
<dbReference type="AlphaFoldDB" id="A0A409YGA1"/>
<dbReference type="GO" id="GO:0005524">
    <property type="term" value="F:ATP binding"/>
    <property type="evidence" value="ECO:0007669"/>
    <property type="project" value="InterPro"/>
</dbReference>
<dbReference type="InterPro" id="IPR000719">
    <property type="entry name" value="Prot_kinase_dom"/>
</dbReference>
<protein>
    <recommendedName>
        <fullName evidence="2">Protein kinase domain-containing protein</fullName>
    </recommendedName>
</protein>
<dbReference type="Proteomes" id="UP000284842">
    <property type="component" value="Unassembled WGS sequence"/>
</dbReference>
<dbReference type="Gene3D" id="1.10.510.10">
    <property type="entry name" value="Transferase(Phosphotransferase) domain 1"/>
    <property type="match status" value="1"/>
</dbReference>
<name>A0A409YGA1_9AGAR</name>
<dbReference type="GO" id="GO:0004672">
    <property type="term" value="F:protein kinase activity"/>
    <property type="evidence" value="ECO:0007669"/>
    <property type="project" value="InterPro"/>
</dbReference>
<dbReference type="InterPro" id="IPR011009">
    <property type="entry name" value="Kinase-like_dom_sf"/>
</dbReference>
<dbReference type="EMBL" id="NHTK01001195">
    <property type="protein sequence ID" value="PPR02002.1"/>
    <property type="molecule type" value="Genomic_DNA"/>
</dbReference>
<feature type="compositionally biased region" description="Acidic residues" evidence="1">
    <location>
        <begin position="445"/>
        <end position="462"/>
    </location>
</feature>
<dbReference type="InParanoid" id="A0A409YGA1"/>
<dbReference type="PANTHER" id="PTHR11909">
    <property type="entry name" value="CASEIN KINASE-RELATED"/>
    <property type="match status" value="1"/>
</dbReference>
<evidence type="ECO:0000256" key="1">
    <source>
        <dbReference type="SAM" id="MobiDB-lite"/>
    </source>
</evidence>
<evidence type="ECO:0000259" key="2">
    <source>
        <dbReference type="PROSITE" id="PS50011"/>
    </source>
</evidence>
<accession>A0A409YGA1</accession>
<dbReference type="Pfam" id="PF00069">
    <property type="entry name" value="Pkinase"/>
    <property type="match status" value="1"/>
</dbReference>
<organism evidence="3 4">
    <name type="scientific">Panaeolus cyanescens</name>
    <dbReference type="NCBI Taxonomy" id="181874"/>
    <lineage>
        <taxon>Eukaryota</taxon>
        <taxon>Fungi</taxon>
        <taxon>Dikarya</taxon>
        <taxon>Basidiomycota</taxon>
        <taxon>Agaricomycotina</taxon>
        <taxon>Agaricomycetes</taxon>
        <taxon>Agaricomycetidae</taxon>
        <taxon>Agaricales</taxon>
        <taxon>Agaricineae</taxon>
        <taxon>Galeropsidaceae</taxon>
        <taxon>Panaeolus</taxon>
    </lineage>
</organism>
<dbReference type="OrthoDB" id="5579860at2759"/>
<dbReference type="InterPro" id="IPR050235">
    <property type="entry name" value="CK1_Ser-Thr_kinase"/>
</dbReference>
<comment type="caution">
    <text evidence="3">The sequence shown here is derived from an EMBL/GenBank/DDBJ whole genome shotgun (WGS) entry which is preliminary data.</text>
</comment>
<dbReference type="SUPFAM" id="SSF56112">
    <property type="entry name" value="Protein kinase-like (PK-like)"/>
    <property type="match status" value="1"/>
</dbReference>
<keyword evidence="4" id="KW-1185">Reference proteome</keyword>
<evidence type="ECO:0000313" key="3">
    <source>
        <dbReference type="EMBL" id="PPR02002.1"/>
    </source>
</evidence>
<evidence type="ECO:0000313" key="4">
    <source>
        <dbReference type="Proteomes" id="UP000284842"/>
    </source>
</evidence>
<feature type="region of interest" description="Disordered" evidence="1">
    <location>
        <begin position="437"/>
        <end position="462"/>
    </location>
</feature>
<dbReference type="PROSITE" id="PS50011">
    <property type="entry name" value="PROTEIN_KINASE_DOM"/>
    <property type="match status" value="1"/>
</dbReference>
<proteinExistence type="predicted"/>
<reference evidence="3 4" key="1">
    <citation type="journal article" date="2018" name="Evol. Lett.">
        <title>Horizontal gene cluster transfer increased hallucinogenic mushroom diversity.</title>
        <authorList>
            <person name="Reynolds H.T."/>
            <person name="Vijayakumar V."/>
            <person name="Gluck-Thaler E."/>
            <person name="Korotkin H.B."/>
            <person name="Matheny P.B."/>
            <person name="Slot J.C."/>
        </authorList>
    </citation>
    <scope>NUCLEOTIDE SEQUENCE [LARGE SCALE GENOMIC DNA]</scope>
    <source>
        <strain evidence="3 4">2629</strain>
    </source>
</reference>
<dbReference type="STRING" id="181874.A0A409YGA1"/>